<dbReference type="AlphaFoldDB" id="A0A0P7BK08"/>
<reference evidence="1 2" key="1">
    <citation type="submission" date="2015-09" db="EMBL/GenBank/DDBJ databases">
        <title>Draft genome of a European isolate of the apple canker pathogen Neonectria ditissima.</title>
        <authorList>
            <person name="Gomez-Cortecero A."/>
            <person name="Harrison R.J."/>
            <person name="Armitage A.D."/>
        </authorList>
    </citation>
    <scope>NUCLEOTIDE SEQUENCE [LARGE SCALE GENOMIC DNA]</scope>
    <source>
        <strain evidence="1 2">R09/05</strain>
    </source>
</reference>
<name>A0A0P7BK08_9HYPO</name>
<dbReference type="EMBL" id="LKCW01000077">
    <property type="protein sequence ID" value="KPM40735.1"/>
    <property type="molecule type" value="Genomic_DNA"/>
</dbReference>
<accession>A0A0P7BK08</accession>
<dbReference type="OrthoDB" id="3555317at2759"/>
<proteinExistence type="predicted"/>
<evidence type="ECO:0000313" key="2">
    <source>
        <dbReference type="Proteomes" id="UP000050424"/>
    </source>
</evidence>
<sequence length="287" mass="31167">MGSLQHGLNLPRGDGPGANSLTRRMLQACLLRAIAIFSHQLPLGNRDPPSVLLPLSVAPSDVLATMSVRQANQVMDGHWRDVLFTESTLNVLPKMHRTVEGTLQHAVPRSLPPNLQMLRRGSTRTVLETTIPHLKGGWLEACDVEEYLAERGICVRDEDTGDMVELSLPHANTVPPSMHDRTAFTRAGFTIFGRADIEGHRIPSGLWSFTPSPQQYADFSTLQDAVDQNSSVPVVTPGSRLTINLDKLVSVLASNAVCLGPAPGIRKEAVDLAIRESAMTMTGEASR</sequence>
<keyword evidence="2" id="KW-1185">Reference proteome</keyword>
<dbReference type="Proteomes" id="UP000050424">
    <property type="component" value="Unassembled WGS sequence"/>
</dbReference>
<comment type="caution">
    <text evidence="1">The sequence shown here is derived from an EMBL/GenBank/DDBJ whole genome shotgun (WGS) entry which is preliminary data.</text>
</comment>
<evidence type="ECO:0000313" key="1">
    <source>
        <dbReference type="EMBL" id="KPM40735.1"/>
    </source>
</evidence>
<organism evidence="1 2">
    <name type="scientific">Neonectria ditissima</name>
    <dbReference type="NCBI Taxonomy" id="78410"/>
    <lineage>
        <taxon>Eukaryota</taxon>
        <taxon>Fungi</taxon>
        <taxon>Dikarya</taxon>
        <taxon>Ascomycota</taxon>
        <taxon>Pezizomycotina</taxon>
        <taxon>Sordariomycetes</taxon>
        <taxon>Hypocreomycetidae</taxon>
        <taxon>Hypocreales</taxon>
        <taxon>Nectriaceae</taxon>
        <taxon>Neonectria</taxon>
    </lineage>
</organism>
<gene>
    <name evidence="1" type="ORF">AK830_g5812</name>
</gene>
<protein>
    <submittedName>
        <fullName evidence="1">Uncharacterized protein</fullName>
    </submittedName>
</protein>